<protein>
    <submittedName>
        <fullName evidence="3">Uncharacterized protein</fullName>
    </submittedName>
</protein>
<keyword evidence="1" id="KW-0812">Transmembrane</keyword>
<evidence type="ECO:0000256" key="1">
    <source>
        <dbReference type="SAM" id="Phobius"/>
    </source>
</evidence>
<organism evidence="3 4">
    <name type="scientific">Malaciobacter molluscorum LMG 25693</name>
    <dbReference type="NCBI Taxonomy" id="870501"/>
    <lineage>
        <taxon>Bacteria</taxon>
        <taxon>Pseudomonadati</taxon>
        <taxon>Campylobacterota</taxon>
        <taxon>Epsilonproteobacteria</taxon>
        <taxon>Campylobacterales</taxon>
        <taxon>Arcobacteraceae</taxon>
        <taxon>Malaciobacter</taxon>
    </lineage>
</organism>
<reference evidence="3 4" key="1">
    <citation type="submission" date="2017-09" db="EMBL/GenBank/DDBJ databases">
        <title>Arcobacter canalis sp. nov., a new species isolated from a water canal contaminated with urban sewage.</title>
        <authorList>
            <person name="Perez-Cataluna A."/>
            <person name="Salas-Masso N."/>
            <person name="Figueras M.J."/>
        </authorList>
    </citation>
    <scope>NUCLEOTIDE SEQUENCE [LARGE SCALE GENOMIC DNA]</scope>
    <source>
        <strain evidence="3 4">F98-3</strain>
    </source>
</reference>
<feature type="transmembrane region" description="Helical" evidence="1">
    <location>
        <begin position="6"/>
        <end position="25"/>
    </location>
</feature>
<sequence length="81" mass="9962">MIYKVFFIIFFTIFLGFSFIFYYSYNYNNQSKQNQLNAITNLTKNLNIYFSNSYQEDSNQIQNRAYLFNKQTTHRDFIYVQ</sequence>
<evidence type="ECO:0000313" key="2">
    <source>
        <dbReference type="EMBL" id="AXX92523.1"/>
    </source>
</evidence>
<dbReference type="RefSeq" id="WP_099342821.1">
    <property type="nucleotide sequence ID" value="NZ_CP032098.1"/>
</dbReference>
<dbReference type="AlphaFoldDB" id="A0A2G1DGI4"/>
<keyword evidence="1" id="KW-1133">Transmembrane helix</keyword>
<dbReference type="EMBL" id="CP032098">
    <property type="protein sequence ID" value="AXX92523.1"/>
    <property type="molecule type" value="Genomic_DNA"/>
</dbReference>
<reference evidence="2 5" key="2">
    <citation type="submission" date="2018-08" db="EMBL/GenBank/DDBJ databases">
        <title>Complete genome of the Arcobacter molluscorum type strain LMG 25693.</title>
        <authorList>
            <person name="Miller W.G."/>
            <person name="Yee E."/>
            <person name="Bono J.L."/>
        </authorList>
    </citation>
    <scope>NUCLEOTIDE SEQUENCE [LARGE SCALE GENOMIC DNA]</scope>
    <source>
        <strain evidence="2 5">CECT 7696</strain>
    </source>
</reference>
<gene>
    <name evidence="2" type="ORF">AMOL_1554</name>
    <name evidence="3" type="ORF">CPU12_09205</name>
</gene>
<dbReference type="Proteomes" id="UP000262712">
    <property type="component" value="Chromosome"/>
</dbReference>
<accession>A0A2G1DGI4</accession>
<keyword evidence="1" id="KW-0472">Membrane</keyword>
<name>A0A2G1DGI4_9BACT</name>
<evidence type="ECO:0000313" key="4">
    <source>
        <dbReference type="Proteomes" id="UP000221222"/>
    </source>
</evidence>
<proteinExistence type="predicted"/>
<dbReference type="EMBL" id="NXFY01000014">
    <property type="protein sequence ID" value="PHO17608.1"/>
    <property type="molecule type" value="Genomic_DNA"/>
</dbReference>
<evidence type="ECO:0000313" key="5">
    <source>
        <dbReference type="Proteomes" id="UP000262712"/>
    </source>
</evidence>
<dbReference type="KEGG" id="amol:AMOL_1554"/>
<dbReference type="Proteomes" id="UP000221222">
    <property type="component" value="Unassembled WGS sequence"/>
</dbReference>
<keyword evidence="4" id="KW-1185">Reference proteome</keyword>
<evidence type="ECO:0000313" key="3">
    <source>
        <dbReference type="EMBL" id="PHO17608.1"/>
    </source>
</evidence>